<sequence>MRFFKKLLVKNRASHLLGLEYDGELKAILQSVQAPEYQRSKPLPGQRELCQISLLTTEPLTHGTMENATSRFTAENGAKEMAVLTLSGPDLKSTLWYATFKVENVDGTYAVKAYGFHLVSRDPKQKQVVGTDTSPNGTSTKAIPINCTLPDAEVISWAMQNEGVVDLYKSFTMASSNIDSNGASGSSSHQISVTLDTDFEMIKGQFLAALSEDLPPELSTNPADIVPATASGLSDVGHGKKSKFGQFHAHTSRITKAVRKYIGQSKTDSHESQGVNVAPQAMAWCQRTRPRLPSLSDNNSSNVLFLSQSPDRDESLELT</sequence>
<dbReference type="InParanoid" id="A0A4Q1BS74"/>
<proteinExistence type="predicted"/>
<feature type="compositionally biased region" description="Basic and acidic residues" evidence="1">
    <location>
        <begin position="310"/>
        <end position="319"/>
    </location>
</feature>
<dbReference type="EMBL" id="SDIL01000014">
    <property type="protein sequence ID" value="RXK40859.1"/>
    <property type="molecule type" value="Genomic_DNA"/>
</dbReference>
<evidence type="ECO:0000256" key="1">
    <source>
        <dbReference type="SAM" id="MobiDB-lite"/>
    </source>
</evidence>
<protein>
    <submittedName>
        <fullName evidence="2">Uncharacterized protein</fullName>
    </submittedName>
</protein>
<comment type="caution">
    <text evidence="2">The sequence shown here is derived from an EMBL/GenBank/DDBJ whole genome shotgun (WGS) entry which is preliminary data.</text>
</comment>
<dbReference type="Proteomes" id="UP000289152">
    <property type="component" value="Unassembled WGS sequence"/>
</dbReference>
<evidence type="ECO:0000313" key="3">
    <source>
        <dbReference type="Proteomes" id="UP000289152"/>
    </source>
</evidence>
<feature type="region of interest" description="Disordered" evidence="1">
    <location>
        <begin position="292"/>
        <end position="319"/>
    </location>
</feature>
<evidence type="ECO:0000313" key="2">
    <source>
        <dbReference type="EMBL" id="RXK40859.1"/>
    </source>
</evidence>
<dbReference type="VEuPathDB" id="FungiDB:TREMEDRAFT_61340"/>
<feature type="compositionally biased region" description="Polar residues" evidence="1">
    <location>
        <begin position="295"/>
        <end position="309"/>
    </location>
</feature>
<organism evidence="2 3">
    <name type="scientific">Tremella mesenterica</name>
    <name type="common">Jelly fungus</name>
    <dbReference type="NCBI Taxonomy" id="5217"/>
    <lineage>
        <taxon>Eukaryota</taxon>
        <taxon>Fungi</taxon>
        <taxon>Dikarya</taxon>
        <taxon>Basidiomycota</taxon>
        <taxon>Agaricomycotina</taxon>
        <taxon>Tremellomycetes</taxon>
        <taxon>Tremellales</taxon>
        <taxon>Tremellaceae</taxon>
        <taxon>Tremella</taxon>
    </lineage>
</organism>
<name>A0A4Q1BS74_TREME</name>
<reference evidence="2 3" key="1">
    <citation type="submission" date="2016-06" db="EMBL/GenBank/DDBJ databases">
        <title>Evolution of pathogenesis and genome organization in the Tremellales.</title>
        <authorList>
            <person name="Cuomo C."/>
            <person name="Litvintseva A."/>
            <person name="Heitman J."/>
            <person name="Chen Y."/>
            <person name="Sun S."/>
            <person name="Springer D."/>
            <person name="Dromer F."/>
            <person name="Young S."/>
            <person name="Zeng Q."/>
            <person name="Chapman S."/>
            <person name="Gujja S."/>
            <person name="Saif S."/>
            <person name="Birren B."/>
        </authorList>
    </citation>
    <scope>NUCLEOTIDE SEQUENCE [LARGE SCALE GENOMIC DNA]</scope>
    <source>
        <strain evidence="2 3">ATCC 28783</strain>
    </source>
</reference>
<keyword evidence="3" id="KW-1185">Reference proteome</keyword>
<accession>A0A4Q1BS74</accession>
<gene>
    <name evidence="2" type="ORF">M231_01918</name>
</gene>
<dbReference type="AlphaFoldDB" id="A0A4Q1BS74"/>